<accession>A0A371GTB0</accession>
<dbReference type="Gene3D" id="1.10.620.20">
    <property type="entry name" value="Ribonucleotide Reductase, subunit A"/>
    <property type="match status" value="1"/>
</dbReference>
<proteinExistence type="predicted"/>
<dbReference type="GO" id="GO:0016491">
    <property type="term" value="F:oxidoreductase activity"/>
    <property type="evidence" value="ECO:0007669"/>
    <property type="project" value="InterPro"/>
</dbReference>
<dbReference type="InterPro" id="IPR009078">
    <property type="entry name" value="Ferritin-like_SF"/>
</dbReference>
<dbReference type="EMBL" id="QJKJ01004531">
    <property type="protein sequence ID" value="RDX93779.1"/>
    <property type="molecule type" value="Genomic_DNA"/>
</dbReference>
<keyword evidence="2" id="KW-1185">Reference proteome</keyword>
<evidence type="ECO:0000313" key="2">
    <source>
        <dbReference type="Proteomes" id="UP000257109"/>
    </source>
</evidence>
<feature type="non-terminal residue" evidence="1">
    <location>
        <position position="1"/>
    </location>
</feature>
<dbReference type="AlphaFoldDB" id="A0A371GTB0"/>
<dbReference type="SUPFAM" id="SSF47240">
    <property type="entry name" value="Ferritin-like"/>
    <property type="match status" value="1"/>
</dbReference>
<name>A0A371GTB0_MUCPR</name>
<dbReference type="InterPro" id="IPR000358">
    <property type="entry name" value="RNR_small_fam"/>
</dbReference>
<dbReference type="PANTHER" id="PTHR23409">
    <property type="entry name" value="RIBONUCLEOSIDE-DIPHOSPHATE REDUCTASE SMALL CHAIN"/>
    <property type="match status" value="1"/>
</dbReference>
<dbReference type="STRING" id="157652.A0A371GTB0"/>
<protein>
    <submittedName>
        <fullName evidence="1">Ribonucleoside-diphosphate reductase small chain A</fullName>
    </submittedName>
</protein>
<dbReference type="GO" id="GO:0009263">
    <property type="term" value="P:deoxyribonucleotide biosynthetic process"/>
    <property type="evidence" value="ECO:0007669"/>
    <property type="project" value="InterPro"/>
</dbReference>
<sequence length="137" mass="15874">MENVHSEMYSLLLDTYTHYLHRTVPTDTKTLQEDRDFILGDGEFFAIGDDIIFENLASRLMNKVQVPEARAFYSFQIAMENVHSECTAFCLIPTSKTLHKKVDLFHAIANIPFIAIFRKAFVPSFGAKTPFHWERTR</sequence>
<dbReference type="PANTHER" id="PTHR23409:SF18">
    <property type="entry name" value="RIBONUCLEOSIDE-DIPHOSPHATE REDUCTASE SUBUNIT M2"/>
    <property type="match status" value="1"/>
</dbReference>
<reference evidence="1" key="1">
    <citation type="submission" date="2018-05" db="EMBL/GenBank/DDBJ databases">
        <title>Draft genome of Mucuna pruriens seed.</title>
        <authorList>
            <person name="Nnadi N.E."/>
            <person name="Vos R."/>
            <person name="Hasami M.H."/>
            <person name="Devisetty U.K."/>
            <person name="Aguiy J.C."/>
        </authorList>
    </citation>
    <scope>NUCLEOTIDE SEQUENCE [LARGE SCALE GENOMIC DNA]</scope>
    <source>
        <strain evidence="1">JCA_2017</strain>
    </source>
</reference>
<dbReference type="Pfam" id="PF00268">
    <property type="entry name" value="Ribonuc_red_sm"/>
    <property type="match status" value="1"/>
</dbReference>
<comment type="caution">
    <text evidence="1">The sequence shown here is derived from an EMBL/GenBank/DDBJ whole genome shotgun (WGS) entry which is preliminary data.</text>
</comment>
<dbReference type="InterPro" id="IPR012348">
    <property type="entry name" value="RNR-like"/>
</dbReference>
<gene>
    <name evidence="1" type="primary">RNR2A</name>
    <name evidence="1" type="ORF">CR513_23913</name>
</gene>
<evidence type="ECO:0000313" key="1">
    <source>
        <dbReference type="EMBL" id="RDX93779.1"/>
    </source>
</evidence>
<organism evidence="1 2">
    <name type="scientific">Mucuna pruriens</name>
    <name type="common">Velvet bean</name>
    <name type="synonym">Dolichos pruriens</name>
    <dbReference type="NCBI Taxonomy" id="157652"/>
    <lineage>
        <taxon>Eukaryota</taxon>
        <taxon>Viridiplantae</taxon>
        <taxon>Streptophyta</taxon>
        <taxon>Embryophyta</taxon>
        <taxon>Tracheophyta</taxon>
        <taxon>Spermatophyta</taxon>
        <taxon>Magnoliopsida</taxon>
        <taxon>eudicotyledons</taxon>
        <taxon>Gunneridae</taxon>
        <taxon>Pentapetalae</taxon>
        <taxon>rosids</taxon>
        <taxon>fabids</taxon>
        <taxon>Fabales</taxon>
        <taxon>Fabaceae</taxon>
        <taxon>Papilionoideae</taxon>
        <taxon>50 kb inversion clade</taxon>
        <taxon>NPAAA clade</taxon>
        <taxon>indigoferoid/millettioid clade</taxon>
        <taxon>Phaseoleae</taxon>
        <taxon>Mucuna</taxon>
    </lineage>
</organism>
<dbReference type="Proteomes" id="UP000257109">
    <property type="component" value="Unassembled WGS sequence"/>
</dbReference>